<dbReference type="InterPro" id="IPR001680">
    <property type="entry name" value="WD40_rpt"/>
</dbReference>
<feature type="compositionally biased region" description="Low complexity" evidence="2">
    <location>
        <begin position="1304"/>
        <end position="1318"/>
    </location>
</feature>
<feature type="compositionally biased region" description="Acidic residues" evidence="2">
    <location>
        <begin position="2297"/>
        <end position="2316"/>
    </location>
</feature>
<evidence type="ECO:0000256" key="1">
    <source>
        <dbReference type="PROSITE-ProRule" id="PRU00221"/>
    </source>
</evidence>
<keyword evidence="1" id="KW-0853">WD repeat</keyword>
<dbReference type="PANTHER" id="PTHR13950">
    <property type="entry name" value="RABCONNECTIN-RELATED"/>
    <property type="match status" value="1"/>
</dbReference>
<evidence type="ECO:0000259" key="3">
    <source>
        <dbReference type="Pfam" id="PF12234"/>
    </source>
</evidence>
<evidence type="ECO:0000313" key="6">
    <source>
        <dbReference type="EMBL" id="CAF3489525.1"/>
    </source>
</evidence>
<evidence type="ECO:0000313" key="7">
    <source>
        <dbReference type="EMBL" id="CAF3531780.1"/>
    </source>
</evidence>
<feature type="repeat" description="WD" evidence="1">
    <location>
        <begin position="2832"/>
        <end position="2865"/>
    </location>
</feature>
<dbReference type="InterPro" id="IPR052208">
    <property type="entry name" value="DmX-like/RAVE_component"/>
</dbReference>
<evidence type="ECO:0000313" key="8">
    <source>
        <dbReference type="Proteomes" id="UP000663874"/>
    </source>
</evidence>
<comment type="caution">
    <text evidence="7">The sequence shown here is derived from an EMBL/GenBank/DDBJ whole genome shotgun (WGS) entry which is preliminary data.</text>
</comment>
<dbReference type="Pfam" id="PF12234">
    <property type="entry name" value="Rav1p_C"/>
    <property type="match status" value="1"/>
</dbReference>
<gene>
    <name evidence="7" type="ORF">FNK824_LOCUS15</name>
    <name evidence="6" type="ORF">OTI717_LOCUS1039</name>
    <name evidence="4" type="ORF">RFH988_LOCUS1690</name>
    <name evidence="5" type="ORF">SEV965_LOCUS909</name>
</gene>
<dbReference type="Proteomes" id="UP000663823">
    <property type="component" value="Unassembled WGS sequence"/>
</dbReference>
<dbReference type="PROSITE" id="PS50294">
    <property type="entry name" value="WD_REPEATS_REGION"/>
    <property type="match status" value="1"/>
</dbReference>
<dbReference type="PROSITE" id="PS50082">
    <property type="entry name" value="WD_REPEATS_2"/>
    <property type="match status" value="1"/>
</dbReference>
<dbReference type="PANTHER" id="PTHR13950:SF9">
    <property type="entry name" value="RABCONNECTIN-3A"/>
    <property type="match status" value="1"/>
</dbReference>
<evidence type="ECO:0000313" key="5">
    <source>
        <dbReference type="EMBL" id="CAF0806672.1"/>
    </source>
</evidence>
<dbReference type="EMBL" id="CAJOBE010000001">
    <property type="protein sequence ID" value="CAF3531780.1"/>
    <property type="molecule type" value="Genomic_DNA"/>
</dbReference>
<dbReference type="InterPro" id="IPR036322">
    <property type="entry name" value="WD40_repeat_dom_sf"/>
</dbReference>
<dbReference type="Proteomes" id="UP000663889">
    <property type="component" value="Unassembled WGS sequence"/>
</dbReference>
<reference evidence="7" key="1">
    <citation type="submission" date="2021-02" db="EMBL/GenBank/DDBJ databases">
        <authorList>
            <person name="Nowell W R."/>
        </authorList>
    </citation>
    <scope>NUCLEOTIDE SEQUENCE</scope>
</reference>
<dbReference type="Pfam" id="PF00400">
    <property type="entry name" value="WD40"/>
    <property type="match status" value="2"/>
</dbReference>
<dbReference type="InterPro" id="IPR015943">
    <property type="entry name" value="WD40/YVTN_repeat-like_dom_sf"/>
</dbReference>
<evidence type="ECO:0000256" key="2">
    <source>
        <dbReference type="SAM" id="MobiDB-lite"/>
    </source>
</evidence>
<dbReference type="EMBL" id="CAJOAX010000040">
    <property type="protein sequence ID" value="CAF3489525.1"/>
    <property type="molecule type" value="Genomic_DNA"/>
</dbReference>
<protein>
    <recommendedName>
        <fullName evidence="3">RAVE complex protein Rav1 C-terminal domain-containing protein</fullName>
    </recommendedName>
</protein>
<feature type="region of interest" description="Disordered" evidence="2">
    <location>
        <begin position="2297"/>
        <end position="2323"/>
    </location>
</feature>
<sequence>MHRHQILTGAANPSDYSFAAGSIESIHFVAYTAGYNIVILSGDFQRVQVLLSGNENNQCLLTCIDCTYELGKIVAGFGNQVCIYEPTFTSERSWHHQVNYRWSLKHTLTCSNEKITAVAWHPKGDQLIVVCESGLQVWFNQYDENEPRSNKVNFEIGGSDISGKLSTHVGSRSWKNVWSYKSASPIKHVTYSNDGTLFATASQNDRLVKIWYRNLDNSAIISFTSTYLPHPRAVTYISWRQTSQFFATGTVVNCLLTCCKDNICRIWCETVQQDESAIYINDPTMIRSQRKKQHECLDRSVQKLYKLRYNYFIPISNRPDLSSPTSYVDHQDPHTPASLISSNLIFTNDEDINNTNGQIITTLSSSSSSSTSSLVQNNSQSSIVLPTTNKYLRFHLATTINPSTDSLLASNIPTYKDYMFIVQWLNNKDLYNLFSIEQFLLDIQRKLKRPTISSINIDTDDTNSNDTQLDLTNINNKNSLTNTRNSLLDDSKFFLQIRNSLKKLIDEWKNSPDVVFSIHPTDGSLLLWVIDWLDQPLTKFSSSSTASSSSSLMKYQMLHRQVQVSFSARIPDIFPLGDALSLQPHLIIYCNQLLFDQYLTLNQTKQKQHLPIINMITKHTNGTLNLWSLTFHEEQKFQSLTCVTHTARMCGHHFPIRHIVCHPTVPLVLTSSYYDENYELNYGKKQRYDNSLILWSSEPIGPLTMTGGITELARIESINNGAFKLIAWFPLVMPCMNINLLRESPSLLFCASDGKHLRVYQVVCNAKALLTSQIATSKSYQVLGDFESNTMRSSPSMDLNGPRLNVVSNQSTARPSCVLSLAEISDSKCIWTHAELIHIFPANAIDDHTEQISTCKIYYLVLVEKSNKNNNQSCIHMWKIIINYPDDDHESISMNNFTNDNEWLVQVQSFKVCTYILPLHSNAELQSVDVAFGHLSSSTLCYSDSSSSSPYLLSTAHTDGIIRFWTCKHQSLNIYEWSEWCGITLDNQINSRLKISGQPLAISNAYCGRLAVAYYDKIIQIGIYECESTGGTSFNCETIIPINEIDNQTNILPVHFDWASIENGAHLLATSIDIHYVFIYSYTQLSQWTKLRTIELTSVNQNVFLCSNLSLKWVRGGLLLIGINSELQVYSQWSSLKRQGHSVKSEPLIKPKRRINVSNNLSKTSINGDSNITNIYNNNLDRPSTWLTLESIDELSLFHAARNAAPVLPQYHPTLLLELVRFGKYRRVKAILAHLTRCIVSNVHSVEGKVEMKLMRSRTFSIANSDTNEPSIAEVDHVKFVEIDAIPLLPLFALFDADHENIPNNDHVNTKDNNNNNNQDEDVNDRDKYEDLFTTSSSMEANRDVEFKFDEDHVNDAERKKQVELNKFRRELLSNRNWSPTFDSRMVDLLVDYFQRVRLTNLTSLEQMYLLALADTLANASNDSLSNQTYSGEKPTNTMDDCGLRFLIDVQRYIYLSRMVSLPNIQGNSPLKHIITSASYAWAFHSDLQEDLLGMLPSMIKNKPIWSELQLFGVGWWIRNKSLITKLFEKLGKAAFELNNNPLDSALYFLALKKKSLVYNLYKHVQDAKMQDFFKNDFTQERWLKAAQKNAFALLGKQRFEHAAAFFLLAGKIRDAIEVILNNLNDIQLALLVARLYENDEQNLVNNILNKEILTKPHNDPFYRSMAYWLLKDYEHSLNTLLYNDIFEQQQTIFIFYDYLKQHPLVLRAKQLLHENLNENSKNFSVERRVHFQTAYYYLKTGCPLLALEILAKLPAYIILSNEIKSSIEITNDIKPKQTDIIDWSQPISNKNDDELQLEWSDNDDNDNENEEKKIEESITKQIIPTEDKSVKQQFDTIGQYMKLICCLKIIVEEMATLATGFEVAGGQLRHHLACWLEQEIGVIRQFCNLNTSISSDQDDPNNSLGNINEPLLSDINDDPMLPPNTFSSVDSPSTSSLIRTSNFETKMKRLLRRRQWLQSNEHLLRTLVSFTSLHGMHGGGLASVRMELLLLMHELYRDRRTQLKYPIPFPTQVPLLIANLSIALSVSNSAISYMKDLSQDLLRTMNTWLTLPKLTDKSVQIVAIRDLSIALASCVYQSLCHTNENQTNERIAVESFLKSYLYRRESVRLHRRKSVTALIEREAPTTAPKDWPGIKIFVNTPKDQENNLTKLRILLVEILISVYMSLLIYALSTDDCNTLYRLLVRKWSTPETAVKLWYGVFGGGAKKPKPNPTTSTFLSSSPDPSNEIPTSSSADRLPSRSSFASKIMIPNAQPQQQPQQPSYVEVFIPPRASIVNYFMAKVSSDRDPNSMIIDEDISEEDVDDDDDDGDDDDDISNSIKIDNELTSKKKERKIREREHTDSMSYSWVLMRYTIVRLIYKRLWAFFPHIGIEKHEIPSVSPLIQQLLQNLSIWQDSLRRTLETFNVPSDNYLPFSGLNSVDEQTTGLAIHRYRTILDPKNTPFSKSISALPAKRLWTYLVNDEQSQGIFIKYIFKRKATTPISQPMNKIIDKSTSFVPVKKPPVKRSVSFQSITSDSRANIESLQDSTSTTTPQSNSKLIYRDSEPIHSFCLNSTNPTLLAAGLSREIIELDISSITSTNEPYELSDDENELSPSLLPQASAMLNRDSVANRITSLRMPTMAVYAPNMYLAQSNVVNTNGSTSNTDNQHVLVNRHAIRESRKFANHPILPNYLTGCADGSIYLLNWSHDSTPRQVREANKRVTKIELNNEGNKFGVTDIEGNLSLHVLSSTRSTVYMRLLTHTKSANDFVFLDSSTLLATCGLSNDQQNVAIWDTLMPTSRANITSFSCHDTTGGGQCLAYSQSHQLLISGGKRGDICIFDLRQRKRLATSQAHDSHLKALCLDPLEKFYVTGSTEGNIKIWRLHGCEMVHCFYGEHSRRGFLHSQISGVNHLHLTTSRHLFSSGADGTISVRQLTLFD</sequence>
<dbReference type="GO" id="GO:0043291">
    <property type="term" value="C:RAVE complex"/>
    <property type="evidence" value="ECO:0007669"/>
    <property type="project" value="TreeGrafter"/>
</dbReference>
<dbReference type="EMBL" id="CAJNOU010000016">
    <property type="protein sequence ID" value="CAF0806672.1"/>
    <property type="molecule type" value="Genomic_DNA"/>
</dbReference>
<dbReference type="SUPFAM" id="SSF50978">
    <property type="entry name" value="WD40 repeat-like"/>
    <property type="match status" value="2"/>
</dbReference>
<evidence type="ECO:0000313" key="4">
    <source>
        <dbReference type="EMBL" id="CAF0758279.1"/>
    </source>
</evidence>
<dbReference type="EMBL" id="CAJNOO010000033">
    <property type="protein sequence ID" value="CAF0758279.1"/>
    <property type="molecule type" value="Genomic_DNA"/>
</dbReference>
<feature type="compositionally biased region" description="Polar residues" evidence="2">
    <location>
        <begin position="2213"/>
        <end position="2231"/>
    </location>
</feature>
<accession>A0A818J1F6</accession>
<dbReference type="GO" id="GO:0007035">
    <property type="term" value="P:vacuolar acidification"/>
    <property type="evidence" value="ECO:0007669"/>
    <property type="project" value="TreeGrafter"/>
</dbReference>
<organism evidence="7 8">
    <name type="scientific">Rotaria sordida</name>
    <dbReference type="NCBI Taxonomy" id="392033"/>
    <lineage>
        <taxon>Eukaryota</taxon>
        <taxon>Metazoa</taxon>
        <taxon>Spiralia</taxon>
        <taxon>Gnathifera</taxon>
        <taxon>Rotifera</taxon>
        <taxon>Eurotatoria</taxon>
        <taxon>Bdelloidea</taxon>
        <taxon>Philodinida</taxon>
        <taxon>Philodinidae</taxon>
        <taxon>Rotaria</taxon>
    </lineage>
</organism>
<dbReference type="Gene3D" id="2.130.10.10">
    <property type="entry name" value="YVTN repeat-like/Quinoprotein amine dehydrogenase"/>
    <property type="match status" value="2"/>
</dbReference>
<feature type="domain" description="RAVE complex protein Rav1 C-terminal" evidence="3">
    <location>
        <begin position="1055"/>
        <end position="1749"/>
    </location>
</feature>
<feature type="region of interest" description="Disordered" evidence="2">
    <location>
        <begin position="2209"/>
        <end position="2239"/>
    </location>
</feature>
<proteinExistence type="predicted"/>
<dbReference type="Proteomes" id="UP000663874">
    <property type="component" value="Unassembled WGS sequence"/>
</dbReference>
<name>A0A818J1F6_9BILA</name>
<feature type="region of interest" description="Disordered" evidence="2">
    <location>
        <begin position="1304"/>
        <end position="1326"/>
    </location>
</feature>
<dbReference type="SMART" id="SM00320">
    <property type="entry name" value="WD40"/>
    <property type="match status" value="10"/>
</dbReference>
<dbReference type="Proteomes" id="UP000663882">
    <property type="component" value="Unassembled WGS sequence"/>
</dbReference>
<dbReference type="InterPro" id="IPR022033">
    <property type="entry name" value="Rav1p_C"/>
</dbReference>
<dbReference type="OrthoDB" id="342131at2759"/>